<evidence type="ECO:0000313" key="3">
    <source>
        <dbReference type="Proteomes" id="UP000541352"/>
    </source>
</evidence>
<proteinExistence type="predicted"/>
<organism evidence="2 3">
    <name type="scientific">Runella defluvii</name>
    <dbReference type="NCBI Taxonomy" id="370973"/>
    <lineage>
        <taxon>Bacteria</taxon>
        <taxon>Pseudomonadati</taxon>
        <taxon>Bacteroidota</taxon>
        <taxon>Cytophagia</taxon>
        <taxon>Cytophagales</taxon>
        <taxon>Spirosomataceae</taxon>
        <taxon>Runella</taxon>
    </lineage>
</organism>
<dbReference type="EMBL" id="JACIBY010000012">
    <property type="protein sequence ID" value="MBB3840850.1"/>
    <property type="molecule type" value="Genomic_DNA"/>
</dbReference>
<evidence type="ECO:0000313" key="2">
    <source>
        <dbReference type="EMBL" id="MBB3840850.1"/>
    </source>
</evidence>
<comment type="caution">
    <text evidence="2">The sequence shown here is derived from an EMBL/GenBank/DDBJ whole genome shotgun (WGS) entry which is preliminary data.</text>
</comment>
<gene>
    <name evidence="2" type="ORF">FHS57_004870</name>
</gene>
<name>A0A7W5ZQE7_9BACT</name>
<reference evidence="2 3" key="1">
    <citation type="submission" date="2020-08" db="EMBL/GenBank/DDBJ databases">
        <title>Genomic Encyclopedia of Type Strains, Phase IV (KMG-IV): sequencing the most valuable type-strain genomes for metagenomic binning, comparative biology and taxonomic classification.</title>
        <authorList>
            <person name="Goeker M."/>
        </authorList>
    </citation>
    <scope>NUCLEOTIDE SEQUENCE [LARGE SCALE GENOMIC DNA]</scope>
    <source>
        <strain evidence="2 3">DSM 17976</strain>
    </source>
</reference>
<keyword evidence="1" id="KW-0812">Transmembrane</keyword>
<feature type="transmembrane region" description="Helical" evidence="1">
    <location>
        <begin position="216"/>
        <end position="233"/>
    </location>
</feature>
<feature type="transmembrane region" description="Helical" evidence="1">
    <location>
        <begin position="238"/>
        <end position="259"/>
    </location>
</feature>
<accession>A0A7W5ZQE7</accession>
<dbReference type="Proteomes" id="UP000541352">
    <property type="component" value="Unassembled WGS sequence"/>
</dbReference>
<sequence length="550" mass="63863">MQFSSWLDFGGSPIFWWLIGHIFLGSFTLWLILKKRPFSEFFFISALFLFSGFMRLPIFLYNLPLNPDESQMLAQGLTLTVDPLIYRSFDPTTSGPINTYLLTLVHLLGFPLNFHTAHVLSWLVTLTAIYFLYKALNYLVPTYLAQLAVIPTIAFVSFAQDANYIHYYSEGIASILLSYCIFLLVRWGHLKTYTITELIAFGVSITVIVLCKIQAIPLAFILGVWSLVLLFMLKKKKWVLHAVIVSGSVLAVAGIWLLYMQVNGLLDDFFLYYIVGNAQLKVHFNDESYRSPWLFLVRFPFIIYKKTAELNYWFVPFLVLGFVFFFTLFSKTVLTKVTKSNYYFWPMMFSFFLMVIAVIIRTGSFYPHHFLYFIIPGCLLTGLFLQQLTFPSIWKWGVLLTQLVFLGDGIKRLVNHFPLNVYETAYSRQNELGDVSKTILKYGKPGDYLAVWGWSCEYHVETQMPQGVNENHSVRSAMKHPLQSDYYQRYLHDLQRTKPKVFVDAITSKTIWMNDPKKYGHQNYPELAKFVADNYVFKAEIDSVKIYVAR</sequence>
<protein>
    <recommendedName>
        <fullName evidence="4">Glycosyltransferase RgtA/B/C/D-like domain-containing protein</fullName>
    </recommendedName>
</protein>
<keyword evidence="1" id="KW-1133">Transmembrane helix</keyword>
<feature type="transmembrane region" description="Helical" evidence="1">
    <location>
        <begin position="192"/>
        <end position="210"/>
    </location>
</feature>
<feature type="transmembrane region" description="Helical" evidence="1">
    <location>
        <begin position="366"/>
        <end position="385"/>
    </location>
</feature>
<dbReference type="RefSeq" id="WP_221225716.1">
    <property type="nucleotide sequence ID" value="NZ_JACIBY010000012.1"/>
</dbReference>
<dbReference type="AlphaFoldDB" id="A0A7W5ZQE7"/>
<keyword evidence="3" id="KW-1185">Reference proteome</keyword>
<feature type="transmembrane region" description="Helical" evidence="1">
    <location>
        <begin position="342"/>
        <end position="360"/>
    </location>
</feature>
<feature type="transmembrane region" description="Helical" evidence="1">
    <location>
        <begin position="40"/>
        <end position="63"/>
    </location>
</feature>
<evidence type="ECO:0000256" key="1">
    <source>
        <dbReference type="SAM" id="Phobius"/>
    </source>
</evidence>
<feature type="transmembrane region" description="Helical" evidence="1">
    <location>
        <begin position="165"/>
        <end position="185"/>
    </location>
</feature>
<feature type="transmembrane region" description="Helical" evidence="1">
    <location>
        <begin position="310"/>
        <end position="330"/>
    </location>
</feature>
<feature type="transmembrane region" description="Helical" evidence="1">
    <location>
        <begin position="112"/>
        <end position="133"/>
    </location>
</feature>
<evidence type="ECO:0008006" key="4">
    <source>
        <dbReference type="Google" id="ProtNLM"/>
    </source>
</evidence>
<feature type="transmembrane region" description="Helical" evidence="1">
    <location>
        <begin position="140"/>
        <end position="159"/>
    </location>
</feature>
<keyword evidence="1" id="KW-0472">Membrane</keyword>
<feature type="transmembrane region" description="Helical" evidence="1">
    <location>
        <begin position="14"/>
        <end position="33"/>
    </location>
</feature>